<feature type="compositionally biased region" description="Low complexity" evidence="1">
    <location>
        <begin position="300"/>
        <end position="315"/>
    </location>
</feature>
<feature type="compositionally biased region" description="Basic residues" evidence="1">
    <location>
        <begin position="601"/>
        <end position="610"/>
    </location>
</feature>
<feature type="compositionally biased region" description="Acidic residues" evidence="1">
    <location>
        <begin position="284"/>
        <end position="294"/>
    </location>
</feature>
<dbReference type="InterPro" id="IPR018465">
    <property type="entry name" value="Scm3/HJURP"/>
</dbReference>
<feature type="compositionally biased region" description="Polar residues" evidence="1">
    <location>
        <begin position="515"/>
        <end position="524"/>
    </location>
</feature>
<dbReference type="GO" id="GO:0005634">
    <property type="term" value="C:nucleus"/>
    <property type="evidence" value="ECO:0007669"/>
    <property type="project" value="InterPro"/>
</dbReference>
<dbReference type="EMBL" id="KV429035">
    <property type="protein sequence ID" value="KZT73789.1"/>
    <property type="molecule type" value="Genomic_DNA"/>
</dbReference>
<dbReference type="STRING" id="1314783.A0A165TQG8"/>
<feature type="compositionally biased region" description="Basic and acidic residues" evidence="1">
    <location>
        <begin position="193"/>
        <end position="209"/>
    </location>
</feature>
<feature type="compositionally biased region" description="Low complexity" evidence="1">
    <location>
        <begin position="54"/>
        <end position="69"/>
    </location>
</feature>
<sequence>MNGRESDSQAKATPPRLALITPSASPPSSRSLSLLTSRISLDRPPPTKRPRLGSTPSSPFSVSTPAPSTVDQFDAQRREASQRLMDIWAGLAERYNRPLDEDDIIDLRDGSIIKDRGVLRRAEKTYEVGYFAGEDAPSDANDANSDYGGVQTDDDVDPLDAFAPEADISGELELEKEKRHVPPVRALDPADAEDLHEFLEAERLRKEQYGDEEDEEEVVHLTSETSPLEPHSGSERRASLAGDEQQLDDDDNSGSVVAGYGDDKDGLGDMSEKPPPVPSNGLSVDDDESEDEFATWDFDTTTPVRPTNTRRPLTPVDVIDLTESPLSSPSHASRGRSTIPVKLTNIQPEFARGKSVHRGSARTPARANTVAQEDAVAKRRAPSRAKTPARSKTPARRKSSMPPPPLPHAFIGQLATPPPSSSSVIESTPETRASFTPRSLSPSPPPSPPPLPKPRPRPRYQGALRVSSNPIVENPQAAPATHSTQSGANPRTPKAGKYKLVPEVVITTRAHPAGSSLQTSSSAPDTEPFSAGKADAEQPPIRGETSRKGNTKENNDRRKTVNNDAGCEHAQRSTLDKEPTDGRATTSDVDQRDSDSDVPPRPKKRKRKRVLSSSSLSGTSDKEDPFPTIIPIAPPRSRRKNVPKDVPGPSSGRRTPKPVRKTTQSVDDDDSGTLQCLQVITDGILIMICDTQTMLDQSRHLLSLLHGLVHHTDSRLWRQNTMVPLHTHHSIVTLTSHSHLASCMMTLMPR</sequence>
<proteinExistence type="predicted"/>
<dbReference type="Proteomes" id="UP000076727">
    <property type="component" value="Unassembled WGS sequence"/>
</dbReference>
<feature type="compositionally biased region" description="Pro residues" evidence="1">
    <location>
        <begin position="442"/>
        <end position="453"/>
    </location>
</feature>
<feature type="compositionally biased region" description="Polar residues" evidence="1">
    <location>
        <begin position="421"/>
        <end position="436"/>
    </location>
</feature>
<feature type="region of interest" description="Disordered" evidence="1">
    <location>
        <begin position="133"/>
        <end position="670"/>
    </location>
</feature>
<evidence type="ECO:0000313" key="3">
    <source>
        <dbReference type="Proteomes" id="UP000076727"/>
    </source>
</evidence>
<feature type="compositionally biased region" description="Basic and acidic residues" evidence="1">
    <location>
        <begin position="589"/>
        <end position="600"/>
    </location>
</feature>
<feature type="compositionally biased region" description="Basic residues" evidence="1">
    <location>
        <begin position="378"/>
        <end position="399"/>
    </location>
</feature>
<dbReference type="Gene3D" id="1.10.20.10">
    <property type="entry name" value="Histone, subunit A"/>
    <property type="match status" value="1"/>
</dbReference>
<feature type="compositionally biased region" description="Low complexity" evidence="1">
    <location>
        <begin position="20"/>
        <end position="39"/>
    </location>
</feature>
<evidence type="ECO:0000313" key="2">
    <source>
        <dbReference type="EMBL" id="KZT73789.1"/>
    </source>
</evidence>
<reference evidence="2 3" key="1">
    <citation type="journal article" date="2016" name="Mol. Biol. Evol.">
        <title>Comparative Genomics of Early-Diverging Mushroom-Forming Fungi Provides Insights into the Origins of Lignocellulose Decay Capabilities.</title>
        <authorList>
            <person name="Nagy L.G."/>
            <person name="Riley R."/>
            <person name="Tritt A."/>
            <person name="Adam C."/>
            <person name="Daum C."/>
            <person name="Floudas D."/>
            <person name="Sun H."/>
            <person name="Yadav J.S."/>
            <person name="Pangilinan J."/>
            <person name="Larsson K.H."/>
            <person name="Matsuura K."/>
            <person name="Barry K."/>
            <person name="Labutti K."/>
            <person name="Kuo R."/>
            <person name="Ohm R.A."/>
            <person name="Bhattacharya S.S."/>
            <person name="Shirouzu T."/>
            <person name="Yoshinaga Y."/>
            <person name="Martin F.M."/>
            <person name="Grigoriev I.V."/>
            <person name="Hibbett D.S."/>
        </authorList>
    </citation>
    <scope>NUCLEOTIDE SEQUENCE [LARGE SCALE GENOMIC DNA]</scope>
    <source>
        <strain evidence="2 3">L-15889</strain>
    </source>
</reference>
<keyword evidence="3" id="KW-1185">Reference proteome</keyword>
<protein>
    <submittedName>
        <fullName evidence="2">Uncharacterized protein</fullName>
    </submittedName>
</protein>
<dbReference type="Pfam" id="PF10384">
    <property type="entry name" value="Scm3"/>
    <property type="match status" value="1"/>
</dbReference>
<evidence type="ECO:0000256" key="1">
    <source>
        <dbReference type="SAM" id="MobiDB-lite"/>
    </source>
</evidence>
<gene>
    <name evidence="2" type="ORF">DAEQUDRAFT_354242</name>
</gene>
<name>A0A165TQG8_9APHY</name>
<dbReference type="GO" id="GO:0046982">
    <property type="term" value="F:protein heterodimerization activity"/>
    <property type="evidence" value="ECO:0007669"/>
    <property type="project" value="InterPro"/>
</dbReference>
<feature type="compositionally biased region" description="Basic and acidic residues" evidence="1">
    <location>
        <begin position="261"/>
        <end position="272"/>
    </location>
</feature>
<dbReference type="AlphaFoldDB" id="A0A165TQG8"/>
<accession>A0A165TQG8</accession>
<feature type="compositionally biased region" description="Basic and acidic residues" evidence="1">
    <location>
        <begin position="544"/>
        <end position="581"/>
    </location>
</feature>
<dbReference type="InterPro" id="IPR009072">
    <property type="entry name" value="Histone-fold"/>
</dbReference>
<dbReference type="OrthoDB" id="2420608at2759"/>
<organism evidence="2 3">
    <name type="scientific">Daedalea quercina L-15889</name>
    <dbReference type="NCBI Taxonomy" id="1314783"/>
    <lineage>
        <taxon>Eukaryota</taxon>
        <taxon>Fungi</taxon>
        <taxon>Dikarya</taxon>
        <taxon>Basidiomycota</taxon>
        <taxon>Agaricomycotina</taxon>
        <taxon>Agaricomycetes</taxon>
        <taxon>Polyporales</taxon>
        <taxon>Fomitopsis</taxon>
    </lineage>
</organism>
<dbReference type="GO" id="GO:0042393">
    <property type="term" value="F:histone binding"/>
    <property type="evidence" value="ECO:0007669"/>
    <property type="project" value="InterPro"/>
</dbReference>
<feature type="region of interest" description="Disordered" evidence="1">
    <location>
        <begin position="1"/>
        <end position="74"/>
    </location>
</feature>